<sequence>MRCAISSSAGQILAKGRLLIQKDENGEQRLTFLSDRGKLVSGGIIGEDGEMSAASEELFRAFFSAWGVSGVTIIVSK</sequence>
<accession>A0A1U7IG96</accession>
<reference evidence="1 2" key="1">
    <citation type="submission" date="2016-11" db="EMBL/GenBank/DDBJ databases">
        <title>Draft Genome Sequences of Nine Cyanobacterial Strains from Diverse Habitats.</title>
        <authorList>
            <person name="Zhu T."/>
            <person name="Hou S."/>
            <person name="Lu X."/>
            <person name="Hess W.R."/>
        </authorList>
    </citation>
    <scope>NUCLEOTIDE SEQUENCE [LARGE SCALE GENOMIC DNA]</scope>
    <source>
        <strain evidence="1 2">IAM M-71</strain>
    </source>
</reference>
<protein>
    <submittedName>
        <fullName evidence="1">Uncharacterized protein</fullName>
    </submittedName>
</protein>
<gene>
    <name evidence="1" type="ORF">NIES2119_18710</name>
</gene>
<dbReference type="RefSeq" id="WP_073595021.1">
    <property type="nucleotide sequence ID" value="NZ_MRCE01000018.1"/>
</dbReference>
<dbReference type="OrthoDB" id="466450at2"/>
<dbReference type="Proteomes" id="UP000185860">
    <property type="component" value="Unassembled WGS sequence"/>
</dbReference>
<dbReference type="EMBL" id="MRCE01000018">
    <property type="protein sequence ID" value="OKH36026.1"/>
    <property type="molecule type" value="Genomic_DNA"/>
</dbReference>
<evidence type="ECO:0000313" key="1">
    <source>
        <dbReference type="EMBL" id="OKH36026.1"/>
    </source>
</evidence>
<comment type="caution">
    <text evidence="1">The sequence shown here is derived from an EMBL/GenBank/DDBJ whole genome shotgun (WGS) entry which is preliminary data.</text>
</comment>
<evidence type="ECO:0000313" key="2">
    <source>
        <dbReference type="Proteomes" id="UP000185860"/>
    </source>
</evidence>
<dbReference type="AlphaFoldDB" id="A0A1U7IG96"/>
<proteinExistence type="predicted"/>
<organism evidence="1 2">
    <name type="scientific">[Phormidium ambiguum] IAM M-71</name>
    <dbReference type="NCBI Taxonomy" id="454136"/>
    <lineage>
        <taxon>Bacteria</taxon>
        <taxon>Bacillati</taxon>
        <taxon>Cyanobacteriota</taxon>
        <taxon>Cyanophyceae</taxon>
        <taxon>Oscillatoriophycideae</taxon>
        <taxon>Aerosakkonematales</taxon>
        <taxon>Aerosakkonemataceae</taxon>
        <taxon>Floridanema</taxon>
    </lineage>
</organism>
<name>A0A1U7IG96_9CYAN</name>